<dbReference type="STRING" id="1330330.IX53_00415"/>
<comment type="similarity">
    <text evidence="10">Belongs to the ApbE family.</text>
</comment>
<evidence type="ECO:0000256" key="3">
    <source>
        <dbReference type="ARBA" id="ARBA00022630"/>
    </source>
</evidence>
<proteinExistence type="inferred from homology"/>
<protein>
    <recommendedName>
        <fullName evidence="2 10">FAD:protein FMN transferase</fullName>
        <ecNumber evidence="1 10">2.7.1.180</ecNumber>
    </recommendedName>
    <alternativeName>
        <fullName evidence="8 10">Flavin transferase</fullName>
    </alternativeName>
</protein>
<dbReference type="InterPro" id="IPR003374">
    <property type="entry name" value="ApbE-like_sf"/>
</dbReference>
<keyword evidence="12" id="KW-0472">Membrane</keyword>
<evidence type="ECO:0000256" key="5">
    <source>
        <dbReference type="ARBA" id="ARBA00022723"/>
    </source>
</evidence>
<organism evidence="13 14">
    <name type="scientific">Kosmotoga pacifica</name>
    <dbReference type="NCBI Taxonomy" id="1330330"/>
    <lineage>
        <taxon>Bacteria</taxon>
        <taxon>Thermotogati</taxon>
        <taxon>Thermotogota</taxon>
        <taxon>Thermotogae</taxon>
        <taxon>Kosmotogales</taxon>
        <taxon>Kosmotogaceae</taxon>
        <taxon>Kosmotoga</taxon>
    </lineage>
</organism>
<dbReference type="InterPro" id="IPR024932">
    <property type="entry name" value="ApbE"/>
</dbReference>
<comment type="catalytic activity">
    <reaction evidence="9 10">
        <text>L-threonyl-[protein] + FAD = FMN-L-threonyl-[protein] + AMP + H(+)</text>
        <dbReference type="Rhea" id="RHEA:36847"/>
        <dbReference type="Rhea" id="RHEA-COMP:11060"/>
        <dbReference type="Rhea" id="RHEA-COMP:11061"/>
        <dbReference type="ChEBI" id="CHEBI:15378"/>
        <dbReference type="ChEBI" id="CHEBI:30013"/>
        <dbReference type="ChEBI" id="CHEBI:57692"/>
        <dbReference type="ChEBI" id="CHEBI:74257"/>
        <dbReference type="ChEBI" id="CHEBI:456215"/>
        <dbReference type="EC" id="2.7.1.180"/>
    </reaction>
</comment>
<keyword evidence="5 10" id="KW-0479">Metal-binding</keyword>
<evidence type="ECO:0000256" key="10">
    <source>
        <dbReference type="PIRNR" id="PIRNR006268"/>
    </source>
</evidence>
<dbReference type="GO" id="GO:0016740">
    <property type="term" value="F:transferase activity"/>
    <property type="evidence" value="ECO:0007669"/>
    <property type="project" value="UniProtKB-UniRule"/>
</dbReference>
<evidence type="ECO:0000256" key="2">
    <source>
        <dbReference type="ARBA" id="ARBA00016337"/>
    </source>
</evidence>
<keyword evidence="6 10" id="KW-0274">FAD</keyword>
<keyword evidence="3 10" id="KW-0285">Flavoprotein</keyword>
<evidence type="ECO:0000256" key="8">
    <source>
        <dbReference type="ARBA" id="ARBA00031306"/>
    </source>
</evidence>
<feature type="binding site" evidence="11">
    <location>
        <position position="304"/>
    </location>
    <ligand>
        <name>Mg(2+)</name>
        <dbReference type="ChEBI" id="CHEBI:18420"/>
    </ligand>
</feature>
<dbReference type="Proteomes" id="UP000035159">
    <property type="component" value="Chromosome"/>
</dbReference>
<evidence type="ECO:0000313" key="14">
    <source>
        <dbReference type="Proteomes" id="UP000035159"/>
    </source>
</evidence>
<dbReference type="PANTHER" id="PTHR30040">
    <property type="entry name" value="THIAMINE BIOSYNTHESIS LIPOPROTEIN APBE"/>
    <property type="match status" value="1"/>
</dbReference>
<evidence type="ECO:0000256" key="6">
    <source>
        <dbReference type="ARBA" id="ARBA00022827"/>
    </source>
</evidence>
<evidence type="ECO:0000256" key="11">
    <source>
        <dbReference type="PIRSR" id="PIRSR006268-2"/>
    </source>
</evidence>
<dbReference type="GO" id="GO:0046872">
    <property type="term" value="F:metal ion binding"/>
    <property type="evidence" value="ECO:0007669"/>
    <property type="project" value="UniProtKB-UniRule"/>
</dbReference>
<dbReference type="SUPFAM" id="SSF143631">
    <property type="entry name" value="ApbE-like"/>
    <property type="match status" value="1"/>
</dbReference>
<dbReference type="EMBL" id="CP011232">
    <property type="protein sequence ID" value="AKI96538.1"/>
    <property type="molecule type" value="Genomic_DNA"/>
</dbReference>
<evidence type="ECO:0000313" key="13">
    <source>
        <dbReference type="EMBL" id="AKI96538.1"/>
    </source>
</evidence>
<evidence type="ECO:0000256" key="1">
    <source>
        <dbReference type="ARBA" id="ARBA00011955"/>
    </source>
</evidence>
<evidence type="ECO:0000256" key="4">
    <source>
        <dbReference type="ARBA" id="ARBA00022679"/>
    </source>
</evidence>
<evidence type="ECO:0000256" key="12">
    <source>
        <dbReference type="SAM" id="Phobius"/>
    </source>
</evidence>
<feature type="binding site" evidence="11">
    <location>
        <position position="300"/>
    </location>
    <ligand>
        <name>Mg(2+)</name>
        <dbReference type="ChEBI" id="CHEBI:18420"/>
    </ligand>
</feature>
<comment type="cofactor">
    <cofactor evidence="11">
        <name>Mg(2+)</name>
        <dbReference type="ChEBI" id="CHEBI:18420"/>
    </cofactor>
    <cofactor evidence="11">
        <name>Mn(2+)</name>
        <dbReference type="ChEBI" id="CHEBI:29035"/>
    </cofactor>
    <text evidence="11">Magnesium. Can also use manganese.</text>
</comment>
<dbReference type="Gene3D" id="3.10.520.10">
    <property type="entry name" value="ApbE-like domains"/>
    <property type="match status" value="1"/>
</dbReference>
<keyword evidence="12" id="KW-1133">Transmembrane helix</keyword>
<keyword evidence="12" id="KW-0812">Transmembrane</keyword>
<accession>A0A0G2ZCR6</accession>
<evidence type="ECO:0000256" key="7">
    <source>
        <dbReference type="ARBA" id="ARBA00022842"/>
    </source>
</evidence>
<dbReference type="EC" id="2.7.1.180" evidence="1 10"/>
<dbReference type="AlphaFoldDB" id="A0A0G2ZCR6"/>
<sequence length="346" mass="38250">MRQRNPRNPLSSSVFLYTVLTLLAIFLIVWTFITNNKQEYYTKTEYLLGTYVTVRVNGDNTSPVLLANAAFKEIKRIDKKFGNNNGIIGELNSSAGEWVEIDQETAFLLKSAIDVAKNTGGAFDPTLYPIIRLWGFDDINAEKRVPSSDEIEEALMSIGYENIELSPEGKRVRLLNGAQIDLSGIAKGYAVDMAIKKIKSIDESATGFIDAGGDIGIIGPKFGSRPWVIGIRHPRSEDADKVIDYVYMYDGAIATSGDYERFFEVDGVRYHHIFDPETGYPADNGVISSTVIHKSAMLADAYATAAFVLGDSPGVTFFPRFGALAFLVKKDLTVFKNAGFEVYLNK</sequence>
<feature type="transmembrane region" description="Helical" evidence="12">
    <location>
        <begin position="12"/>
        <end position="33"/>
    </location>
</feature>
<keyword evidence="7 10" id="KW-0460">Magnesium</keyword>
<dbReference type="PANTHER" id="PTHR30040:SF2">
    <property type="entry name" value="FAD:PROTEIN FMN TRANSFERASE"/>
    <property type="match status" value="1"/>
</dbReference>
<reference evidence="13 14" key="1">
    <citation type="submission" date="2015-04" db="EMBL/GenBank/DDBJ databases">
        <title>Complete Genome Sequence of Kosmotoga pacifica SLHLJ1.</title>
        <authorList>
            <person name="Jiang L.J."/>
            <person name="Shao Z.Z."/>
            <person name="Jebbar M."/>
        </authorList>
    </citation>
    <scope>NUCLEOTIDE SEQUENCE [LARGE SCALE GENOMIC DNA]</scope>
    <source>
        <strain evidence="13 14">SLHLJ1</strain>
    </source>
</reference>
<dbReference type="OrthoDB" id="9778595at2"/>
<name>A0A0G2ZCR6_9BACT</name>
<keyword evidence="14" id="KW-1185">Reference proteome</keyword>
<evidence type="ECO:0000256" key="9">
    <source>
        <dbReference type="ARBA" id="ARBA00048540"/>
    </source>
</evidence>
<dbReference type="KEGG" id="kpf:IX53_00415"/>
<feature type="binding site" evidence="11">
    <location>
        <position position="184"/>
    </location>
    <ligand>
        <name>Mg(2+)</name>
        <dbReference type="ChEBI" id="CHEBI:18420"/>
    </ligand>
</feature>
<dbReference type="PATRIC" id="fig|1330330.3.peg.80"/>
<keyword evidence="4 10" id="KW-0808">Transferase</keyword>
<dbReference type="PIRSF" id="PIRSF006268">
    <property type="entry name" value="ApbE"/>
    <property type="match status" value="1"/>
</dbReference>
<dbReference type="Pfam" id="PF02424">
    <property type="entry name" value="ApbE"/>
    <property type="match status" value="1"/>
</dbReference>
<gene>
    <name evidence="13" type="ORF">IX53_00415</name>
</gene>
<dbReference type="RefSeq" id="WP_047753673.1">
    <property type="nucleotide sequence ID" value="NZ_CP011232.1"/>
</dbReference>